<evidence type="ECO:0000256" key="1">
    <source>
        <dbReference type="ARBA" id="ARBA00009684"/>
    </source>
</evidence>
<gene>
    <name evidence="10 13" type="primary">ispE</name>
    <name evidence="13" type="ORF">H0A74_03235</name>
</gene>
<dbReference type="EMBL" id="JACCHU010000002">
    <property type="protein sequence ID" value="NYT52570.1"/>
    <property type="molecule type" value="Genomic_DNA"/>
</dbReference>
<comment type="similarity">
    <text evidence="1 10">Belongs to the GHMP kinase family. IspE subfamily.</text>
</comment>
<dbReference type="PANTHER" id="PTHR43527:SF2">
    <property type="entry name" value="4-DIPHOSPHOCYTIDYL-2-C-METHYL-D-ERYTHRITOL KINASE, CHLOROPLASTIC"/>
    <property type="match status" value="1"/>
</dbReference>
<name>A0A853GCK9_9GAMM</name>
<dbReference type="PANTHER" id="PTHR43527">
    <property type="entry name" value="4-DIPHOSPHOCYTIDYL-2-C-METHYL-D-ERYTHRITOL KINASE, CHLOROPLASTIC"/>
    <property type="match status" value="1"/>
</dbReference>
<evidence type="ECO:0000256" key="5">
    <source>
        <dbReference type="ARBA" id="ARBA00022741"/>
    </source>
</evidence>
<protein>
    <recommendedName>
        <fullName evidence="3 10">4-diphosphocytidyl-2-C-methyl-D-erythritol kinase</fullName>
        <shortName evidence="10">CMK</shortName>
        <ecNumber evidence="2 10">2.7.1.148</ecNumber>
    </recommendedName>
    <alternativeName>
        <fullName evidence="9 10">4-(cytidine-5'-diphospho)-2-C-methyl-D-erythritol kinase</fullName>
    </alternativeName>
</protein>
<feature type="domain" description="GHMP kinase N-terminal" evidence="11">
    <location>
        <begin position="66"/>
        <end position="141"/>
    </location>
</feature>
<dbReference type="InterPro" id="IPR014721">
    <property type="entry name" value="Ribsml_uS5_D2-typ_fold_subgr"/>
</dbReference>
<dbReference type="InterPro" id="IPR013750">
    <property type="entry name" value="GHMP_kinase_C_dom"/>
</dbReference>
<evidence type="ECO:0000256" key="9">
    <source>
        <dbReference type="ARBA" id="ARBA00032554"/>
    </source>
</evidence>
<evidence type="ECO:0000259" key="11">
    <source>
        <dbReference type="Pfam" id="PF00288"/>
    </source>
</evidence>
<dbReference type="HAMAP" id="MF_00061">
    <property type="entry name" value="IspE"/>
    <property type="match status" value="1"/>
</dbReference>
<dbReference type="NCBIfam" id="TIGR00154">
    <property type="entry name" value="ispE"/>
    <property type="match status" value="1"/>
</dbReference>
<comment type="function">
    <text evidence="10">Catalyzes the phosphorylation of the position 2 hydroxy group of 4-diphosphocytidyl-2C-methyl-D-erythritol.</text>
</comment>
<accession>A0A853GCK9</accession>
<keyword evidence="6 10" id="KW-0418">Kinase</keyword>
<feature type="active site" evidence="10">
    <location>
        <position position="135"/>
    </location>
</feature>
<evidence type="ECO:0000313" key="14">
    <source>
        <dbReference type="Proteomes" id="UP000525329"/>
    </source>
</evidence>
<dbReference type="EC" id="2.7.1.148" evidence="2 10"/>
<dbReference type="InterPro" id="IPR004424">
    <property type="entry name" value="IspE"/>
</dbReference>
<dbReference type="GO" id="GO:0016114">
    <property type="term" value="P:terpenoid biosynthetic process"/>
    <property type="evidence" value="ECO:0007669"/>
    <property type="project" value="UniProtKB-UniRule"/>
</dbReference>
<evidence type="ECO:0000256" key="3">
    <source>
        <dbReference type="ARBA" id="ARBA00017473"/>
    </source>
</evidence>
<feature type="domain" description="GHMP kinase C-terminal" evidence="12">
    <location>
        <begin position="191"/>
        <end position="264"/>
    </location>
</feature>
<dbReference type="GO" id="GO:0005524">
    <property type="term" value="F:ATP binding"/>
    <property type="evidence" value="ECO:0007669"/>
    <property type="project" value="UniProtKB-UniRule"/>
</dbReference>
<keyword evidence="5 10" id="KW-0547">Nucleotide-binding</keyword>
<dbReference type="Proteomes" id="UP000525329">
    <property type="component" value="Unassembled WGS sequence"/>
</dbReference>
<keyword evidence="8 10" id="KW-0414">Isoprene biosynthesis</keyword>
<dbReference type="Gene3D" id="3.30.230.10">
    <property type="match status" value="1"/>
</dbReference>
<dbReference type="InterPro" id="IPR020568">
    <property type="entry name" value="Ribosomal_Su5_D2-typ_SF"/>
</dbReference>
<evidence type="ECO:0000256" key="7">
    <source>
        <dbReference type="ARBA" id="ARBA00022840"/>
    </source>
</evidence>
<dbReference type="SUPFAM" id="SSF54211">
    <property type="entry name" value="Ribosomal protein S5 domain 2-like"/>
    <property type="match status" value="1"/>
</dbReference>
<reference evidence="13 14" key="1">
    <citation type="submission" date="2020-05" db="EMBL/GenBank/DDBJ databases">
        <title>Horizontal transmission and recombination maintain forever young bacterial symbiont genomes.</title>
        <authorList>
            <person name="Russell S.L."/>
            <person name="Pepper-Tunick E."/>
            <person name="Svedberg J."/>
            <person name="Byrne A."/>
            <person name="Ruelas Castillo J."/>
            <person name="Vollmers C."/>
            <person name="Beinart R.A."/>
            <person name="Corbett-Detig R."/>
        </authorList>
    </citation>
    <scope>NUCLEOTIDE SEQUENCE [LARGE SCALE GENOMIC DNA]</scope>
    <source>
        <strain evidence="13">Monterey_2004</strain>
    </source>
</reference>
<dbReference type="Pfam" id="PF00288">
    <property type="entry name" value="GHMP_kinases_N"/>
    <property type="match status" value="1"/>
</dbReference>
<evidence type="ECO:0000313" key="13">
    <source>
        <dbReference type="EMBL" id="NYT52570.1"/>
    </source>
</evidence>
<dbReference type="Gene3D" id="3.30.70.890">
    <property type="entry name" value="GHMP kinase, C-terminal domain"/>
    <property type="match status" value="1"/>
</dbReference>
<comment type="pathway">
    <text evidence="10">Isoprenoid biosynthesis; isopentenyl diphosphate biosynthesis via DXP pathway; isopentenyl diphosphate from 1-deoxy-D-xylulose 5-phosphate: step 3/6.</text>
</comment>
<dbReference type="SUPFAM" id="SSF55060">
    <property type="entry name" value="GHMP Kinase, C-terminal domain"/>
    <property type="match status" value="1"/>
</dbReference>
<feature type="active site" evidence="10">
    <location>
        <position position="10"/>
    </location>
</feature>
<evidence type="ECO:0000256" key="4">
    <source>
        <dbReference type="ARBA" id="ARBA00022679"/>
    </source>
</evidence>
<organism evidence="13 14">
    <name type="scientific">Candidatus Vesicomyosocius endoextente</name>
    <dbReference type="NCBI Taxonomy" id="2738853"/>
    <lineage>
        <taxon>Bacteria</taxon>
        <taxon>Pseudomonadati</taxon>
        <taxon>Pseudomonadota</taxon>
        <taxon>Gammaproteobacteria</taxon>
        <taxon>Candidatus Pseudothioglobaceae</taxon>
        <taxon>Candidatus Vesicomyidisocius</taxon>
    </lineage>
</organism>
<evidence type="ECO:0000259" key="12">
    <source>
        <dbReference type="Pfam" id="PF08544"/>
    </source>
</evidence>
<dbReference type="InterPro" id="IPR036554">
    <property type="entry name" value="GHMP_kinase_C_sf"/>
</dbReference>
<evidence type="ECO:0000256" key="6">
    <source>
        <dbReference type="ARBA" id="ARBA00022777"/>
    </source>
</evidence>
<dbReference type="PIRSF" id="PIRSF010376">
    <property type="entry name" value="IspE"/>
    <property type="match status" value="1"/>
</dbReference>
<keyword evidence="4 10" id="KW-0808">Transferase</keyword>
<evidence type="ECO:0000256" key="8">
    <source>
        <dbReference type="ARBA" id="ARBA00023229"/>
    </source>
</evidence>
<comment type="catalytic activity">
    <reaction evidence="10">
        <text>4-CDP-2-C-methyl-D-erythritol + ATP = 4-CDP-2-C-methyl-D-erythritol 2-phosphate + ADP + H(+)</text>
        <dbReference type="Rhea" id="RHEA:18437"/>
        <dbReference type="ChEBI" id="CHEBI:15378"/>
        <dbReference type="ChEBI" id="CHEBI:30616"/>
        <dbReference type="ChEBI" id="CHEBI:57823"/>
        <dbReference type="ChEBI" id="CHEBI:57919"/>
        <dbReference type="ChEBI" id="CHEBI:456216"/>
        <dbReference type="EC" id="2.7.1.148"/>
    </reaction>
</comment>
<dbReference type="InterPro" id="IPR006204">
    <property type="entry name" value="GHMP_kinase_N_dom"/>
</dbReference>
<dbReference type="UniPathway" id="UPA00056">
    <property type="reaction ID" value="UER00094"/>
</dbReference>
<dbReference type="AlphaFoldDB" id="A0A853GCK9"/>
<feature type="binding site" evidence="10">
    <location>
        <begin position="93"/>
        <end position="103"/>
    </location>
    <ligand>
        <name>ATP</name>
        <dbReference type="ChEBI" id="CHEBI:30616"/>
    </ligand>
</feature>
<proteinExistence type="inferred from homology"/>
<dbReference type="Pfam" id="PF08544">
    <property type="entry name" value="GHMP_kinases_C"/>
    <property type="match status" value="1"/>
</dbReference>
<dbReference type="GO" id="GO:0050515">
    <property type="term" value="F:4-(cytidine 5'-diphospho)-2-C-methyl-D-erythritol kinase activity"/>
    <property type="evidence" value="ECO:0007669"/>
    <property type="project" value="UniProtKB-UniRule"/>
</dbReference>
<evidence type="ECO:0000256" key="2">
    <source>
        <dbReference type="ARBA" id="ARBA00012052"/>
    </source>
</evidence>
<sequence>MPSTWLAPAKINLFLHINKKRKDNYHNLQTIFQLLDYYDKLTFTITNNGVIKRTSGNKSIKQDQDLIIKAAKALQQYTGTTLGANLSIVKNIPIGGGLGGGSSDAATTLVALNQLWDTKLTQAQLMKLGLNLGADVSVFIFAQSAWAEGIGNILSPIKTPDHYFLVVFINKHISTKEIFSHYALTISEPQGRIANFSELVNTHNDCLQVAIALEAEISVALKHLNTCYNRVGQARMSGTGSCVFNEFLTEKDALAAAKKVPKKWMSFVTRAINNSPIYNWAVAKRQGNGF</sequence>
<evidence type="ECO:0000256" key="10">
    <source>
        <dbReference type="HAMAP-Rule" id="MF_00061"/>
    </source>
</evidence>
<dbReference type="GO" id="GO:0019288">
    <property type="term" value="P:isopentenyl diphosphate biosynthetic process, methylerythritol 4-phosphate pathway"/>
    <property type="evidence" value="ECO:0007669"/>
    <property type="project" value="UniProtKB-UniRule"/>
</dbReference>
<comment type="caution">
    <text evidence="13">The sequence shown here is derived from an EMBL/GenBank/DDBJ whole genome shotgun (WGS) entry which is preliminary data.</text>
</comment>
<keyword evidence="7 10" id="KW-0067">ATP-binding</keyword>